<dbReference type="Proteomes" id="UP000696485">
    <property type="component" value="Unassembled WGS sequence"/>
</dbReference>
<evidence type="ECO:0000313" key="1">
    <source>
        <dbReference type="EMBL" id="KAF9327121.1"/>
    </source>
</evidence>
<reference evidence="1" key="1">
    <citation type="journal article" date="2020" name="Fungal Divers.">
        <title>Resolving the Mortierellaceae phylogeny through synthesis of multi-gene phylogenetics and phylogenomics.</title>
        <authorList>
            <person name="Vandepol N."/>
            <person name="Liber J."/>
            <person name="Desiro A."/>
            <person name="Na H."/>
            <person name="Kennedy M."/>
            <person name="Barry K."/>
            <person name="Grigoriev I.V."/>
            <person name="Miller A.N."/>
            <person name="O'Donnell K."/>
            <person name="Stajich J.E."/>
            <person name="Bonito G."/>
        </authorList>
    </citation>
    <scope>NUCLEOTIDE SEQUENCE</scope>
    <source>
        <strain evidence="1">NVP1</strain>
    </source>
</reference>
<organism evidence="1 2">
    <name type="scientific">Podila minutissima</name>
    <dbReference type="NCBI Taxonomy" id="64525"/>
    <lineage>
        <taxon>Eukaryota</taxon>
        <taxon>Fungi</taxon>
        <taxon>Fungi incertae sedis</taxon>
        <taxon>Mucoromycota</taxon>
        <taxon>Mortierellomycotina</taxon>
        <taxon>Mortierellomycetes</taxon>
        <taxon>Mortierellales</taxon>
        <taxon>Mortierellaceae</taxon>
        <taxon>Podila</taxon>
    </lineage>
</organism>
<evidence type="ECO:0000313" key="2">
    <source>
        <dbReference type="Proteomes" id="UP000696485"/>
    </source>
</evidence>
<feature type="non-terminal residue" evidence="1">
    <location>
        <position position="1"/>
    </location>
</feature>
<comment type="caution">
    <text evidence="1">The sequence shown here is derived from an EMBL/GenBank/DDBJ whole genome shotgun (WGS) entry which is preliminary data.</text>
</comment>
<proteinExistence type="predicted"/>
<dbReference type="EMBL" id="JAAAUY010000698">
    <property type="protein sequence ID" value="KAF9327121.1"/>
    <property type="molecule type" value="Genomic_DNA"/>
</dbReference>
<dbReference type="AlphaFoldDB" id="A0A9P5SEF5"/>
<accession>A0A9P5SEF5</accession>
<gene>
    <name evidence="1" type="ORF">BG006_009508</name>
</gene>
<name>A0A9P5SEF5_9FUNG</name>
<protein>
    <submittedName>
        <fullName evidence="1">Uncharacterized protein</fullName>
    </submittedName>
</protein>
<keyword evidence="2" id="KW-1185">Reference proteome</keyword>
<sequence>TAQDEVKIVVFAGVPTHGLATTLGLVHVLDTATRTRTAGLERGLPVCATSGDVPVIWDGVTSDKKAVAEATLLFITMSWQSRQNPNGKDER</sequence>